<accession>A0AB36DQL8</accession>
<dbReference type="Proteomes" id="UP000078295">
    <property type="component" value="Unassembled WGS sequence"/>
</dbReference>
<proteinExistence type="predicted"/>
<evidence type="ECO:0000313" key="1">
    <source>
        <dbReference type="EMBL" id="OAV27040.1"/>
    </source>
</evidence>
<dbReference type="EMBL" id="LXHQ01000016">
    <property type="protein sequence ID" value="OAV27040.1"/>
    <property type="molecule type" value="Genomic_DNA"/>
</dbReference>
<dbReference type="AlphaFoldDB" id="A0AB36DQL8"/>
<evidence type="ECO:0000313" key="2">
    <source>
        <dbReference type="Proteomes" id="UP000078295"/>
    </source>
</evidence>
<reference evidence="1 2" key="1">
    <citation type="journal article" date="2016" name="Genome Biol. Evol.">
        <title>Comparative Genomic Analyses of the Moraxella catarrhalis Serosensitive and Seroresistant Lineages Demonstrate Their Independent Evolution.</title>
        <authorList>
            <person name="Earl J.P."/>
            <person name="de Vries S.P."/>
            <person name="Ahmed A."/>
            <person name="Powell E."/>
            <person name="Schultz M.P."/>
            <person name="Hermans P.W."/>
            <person name="Hill D.J."/>
            <person name="Zhou Z."/>
            <person name="Constantinidou C.I."/>
            <person name="Hu F.Z."/>
            <person name="Bootsma H.J."/>
            <person name="Ehrlich G.D."/>
        </authorList>
    </citation>
    <scope>NUCLEOTIDE SEQUENCE [LARGE SCALE GENOMIC DNA]</scope>
    <source>
        <strain evidence="1 2">F23</strain>
    </source>
</reference>
<protein>
    <submittedName>
        <fullName evidence="1">Uncharacterized protein</fullName>
    </submittedName>
</protein>
<comment type="caution">
    <text evidence="1">The sequence shown here is derived from an EMBL/GenBank/DDBJ whole genome shotgun (WGS) entry which is preliminary data.</text>
</comment>
<organism evidence="1 2">
    <name type="scientific">Moraxella catarrhalis</name>
    <name type="common">Branhamella catarrhalis</name>
    <dbReference type="NCBI Taxonomy" id="480"/>
    <lineage>
        <taxon>Bacteria</taxon>
        <taxon>Pseudomonadati</taxon>
        <taxon>Pseudomonadota</taxon>
        <taxon>Gammaproteobacteria</taxon>
        <taxon>Moraxellales</taxon>
        <taxon>Moraxellaceae</taxon>
        <taxon>Moraxella</taxon>
    </lineage>
</organism>
<gene>
    <name evidence="1" type="ORF">AO370_0381</name>
</gene>
<sequence length="41" mass="5030">MLNHLHDRIGRLERRKDCNQIKQKLHDRAGRLEIILNLFHK</sequence>
<name>A0AB36DQL8_MORCA</name>